<dbReference type="InterPro" id="IPR000914">
    <property type="entry name" value="SBP_5_dom"/>
</dbReference>
<dbReference type="InterPro" id="IPR014756">
    <property type="entry name" value="Ig_E-set"/>
</dbReference>
<dbReference type="SUPFAM" id="SSF81296">
    <property type="entry name" value="E set domains"/>
    <property type="match status" value="1"/>
</dbReference>
<dbReference type="InterPro" id="IPR039424">
    <property type="entry name" value="SBP_5"/>
</dbReference>
<dbReference type="Proteomes" id="UP000256345">
    <property type="component" value="Unassembled WGS sequence"/>
</dbReference>
<dbReference type="InterPro" id="IPR002909">
    <property type="entry name" value="IPT_dom"/>
</dbReference>
<dbReference type="Pfam" id="PF01833">
    <property type="entry name" value="TIG"/>
    <property type="match status" value="1"/>
</dbReference>
<organism evidence="3 5">
    <name type="scientific">Archangium gephyra</name>
    <dbReference type="NCBI Taxonomy" id="48"/>
    <lineage>
        <taxon>Bacteria</taxon>
        <taxon>Pseudomonadati</taxon>
        <taxon>Myxococcota</taxon>
        <taxon>Myxococcia</taxon>
        <taxon>Myxococcales</taxon>
        <taxon>Cystobacterineae</taxon>
        <taxon>Archangiaceae</taxon>
        <taxon>Archangium</taxon>
    </lineage>
</organism>
<dbReference type="KEGG" id="age:AA314_00603"/>
<dbReference type="PANTHER" id="PTHR30290">
    <property type="entry name" value="PERIPLASMIC BINDING COMPONENT OF ABC TRANSPORTER"/>
    <property type="match status" value="1"/>
</dbReference>
<reference evidence="3 5" key="1">
    <citation type="submission" date="2015-05" db="EMBL/GenBank/DDBJ databases">
        <title>Genome assembly of Archangium gephyra DSM 2261.</title>
        <authorList>
            <person name="Sharma G."/>
            <person name="Subramanian S."/>
        </authorList>
    </citation>
    <scope>NUCLEOTIDE SEQUENCE [LARGE SCALE GENOMIC DNA]</scope>
    <source>
        <strain evidence="3 5">DSM 2261</strain>
    </source>
</reference>
<gene>
    <name evidence="3" type="ORF">AA314_00603</name>
    <name evidence="4" type="ORF">ATI61_106355</name>
</gene>
<evidence type="ECO:0000313" key="6">
    <source>
        <dbReference type="Proteomes" id="UP000256345"/>
    </source>
</evidence>
<dbReference type="InterPro" id="IPR013783">
    <property type="entry name" value="Ig-like_fold"/>
</dbReference>
<dbReference type="Pfam" id="PF00496">
    <property type="entry name" value="SBP_bac_5"/>
    <property type="match status" value="1"/>
</dbReference>
<dbReference type="EMBL" id="QUMU01000006">
    <property type="protein sequence ID" value="REG30885.1"/>
    <property type="molecule type" value="Genomic_DNA"/>
</dbReference>
<evidence type="ECO:0000259" key="2">
    <source>
        <dbReference type="Pfam" id="PF01833"/>
    </source>
</evidence>
<dbReference type="GO" id="GO:1904680">
    <property type="term" value="F:peptide transmembrane transporter activity"/>
    <property type="evidence" value="ECO:0007669"/>
    <property type="project" value="TreeGrafter"/>
</dbReference>
<sequence>MSSDDNVEWQLADLVDAISAEVDRAEDTLALKSYARKVSFAIKKIAFDVEVTMRRAPDGRLFFRSLDPGGTSDTLLKLDFAQVLESQLVGMRKPLDDTTTSAPLSTLPGITPEEIKALNAIAIYSVDDLLRYTRTSAMLAEVSRKSGIAETRLRFWRGLPFISVLKPARGAPGSSVVLEGGNFGAVRPVDAQVMFHGHKAKVLEWSGSRLTVEAPAEALGSGLVFLVMNAQPTNVVTWESTTLDVRVEEVLASTEAPMDGEPVQVEAVLVNRGSIASGAFSVQWFVDGVAGPVLPHGPLAPGERSTESGLRRELMLPAGRHTVRFVADVAEEMPGLDRAMLSFSRTVEVKPVQSLRVGDYRLLDGLDPLRMGPVDGSSVLGLVFRGLARPGPEGTLVPDLAESWTPPTPVEVDGFELYSITVTLRPGLRFHDGSPVSAEDVRFSFLQLWSMDTPWSDDMNHIHDIVLEGSQVKFIVWAPDALDSLLTMGVVPRASYDPSSFGWSPVGTGPFRVESFSADEMVLRAFRGYFRGAPRLERLTMQVVPDSDWLGEGVEKNELQLAVMPYSDVWFERLRSLGRWTLARVSSPFGEQLHVQVPGLLERDATSPDINASAYLWYVKP</sequence>
<reference evidence="4 6" key="2">
    <citation type="submission" date="2018-08" db="EMBL/GenBank/DDBJ databases">
        <title>Genomic Encyclopedia of Archaeal and Bacterial Type Strains, Phase II (KMG-II): from individual species to whole genera.</title>
        <authorList>
            <person name="Goeker M."/>
        </authorList>
    </citation>
    <scope>NUCLEOTIDE SEQUENCE [LARGE SCALE GENOMIC DNA]</scope>
    <source>
        <strain evidence="4 6">DSM 2261</strain>
    </source>
</reference>
<protein>
    <submittedName>
        <fullName evidence="3">Oligopeptide ABC transporter, periplasmic oligopeptide-binding protein OppA</fullName>
    </submittedName>
    <submittedName>
        <fullName evidence="4">Peptide/nickel transport system substrate-binding protein</fullName>
    </submittedName>
</protein>
<dbReference type="SUPFAM" id="SSF53850">
    <property type="entry name" value="Periplasmic binding protein-like II"/>
    <property type="match status" value="1"/>
</dbReference>
<accession>A0AAC8TAP9</accession>
<dbReference type="GO" id="GO:0015833">
    <property type="term" value="P:peptide transport"/>
    <property type="evidence" value="ECO:0007669"/>
    <property type="project" value="TreeGrafter"/>
</dbReference>
<evidence type="ECO:0000313" key="3">
    <source>
        <dbReference type="EMBL" id="AKI98976.1"/>
    </source>
</evidence>
<feature type="domain" description="Solute-binding protein family 5" evidence="1">
    <location>
        <begin position="395"/>
        <end position="569"/>
    </location>
</feature>
<feature type="domain" description="IPT/TIG" evidence="2">
    <location>
        <begin position="160"/>
        <end position="230"/>
    </location>
</feature>
<dbReference type="AlphaFoldDB" id="A0AAC8TAP9"/>
<proteinExistence type="predicted"/>
<dbReference type="RefSeq" id="WP_047854196.1">
    <property type="nucleotide sequence ID" value="NZ_CP011509.1"/>
</dbReference>
<dbReference type="Gene3D" id="2.60.40.10">
    <property type="entry name" value="Immunoglobulins"/>
    <property type="match status" value="2"/>
</dbReference>
<name>A0AAC8TAP9_9BACT</name>
<dbReference type="PANTHER" id="PTHR30290:SF72">
    <property type="entry name" value="HTH-TYPE TRANSCRIPTIONAL REGULATOR SGRR"/>
    <property type="match status" value="1"/>
</dbReference>
<keyword evidence="6" id="KW-1185">Reference proteome</keyword>
<dbReference type="Gene3D" id="3.40.190.10">
    <property type="entry name" value="Periplasmic binding protein-like II"/>
    <property type="match status" value="1"/>
</dbReference>
<dbReference type="Proteomes" id="UP000035579">
    <property type="component" value="Chromosome"/>
</dbReference>
<evidence type="ECO:0000259" key="1">
    <source>
        <dbReference type="Pfam" id="PF00496"/>
    </source>
</evidence>
<evidence type="ECO:0000313" key="5">
    <source>
        <dbReference type="Proteomes" id="UP000035579"/>
    </source>
</evidence>
<evidence type="ECO:0000313" key="4">
    <source>
        <dbReference type="EMBL" id="REG30885.1"/>
    </source>
</evidence>
<dbReference type="EMBL" id="CP011509">
    <property type="protein sequence ID" value="AKI98976.1"/>
    <property type="molecule type" value="Genomic_DNA"/>
</dbReference>